<evidence type="ECO:0000313" key="1">
    <source>
        <dbReference type="EMBL" id="CAA9997273.1"/>
    </source>
</evidence>
<reference evidence="1 2" key="1">
    <citation type="submission" date="2020-02" db="EMBL/GenBank/DDBJ databases">
        <authorList>
            <person name="Ferguson B K."/>
        </authorList>
    </citation>
    <scope>NUCLEOTIDE SEQUENCE [LARGE SCALE GENOMIC DNA]</scope>
</reference>
<sequence length="60" mass="6348">MIEVEEEFPGLEVLAHCFSAGPHSAVPISSLTVRIGGAQRGRGARDSAVAKLEKSPLDFL</sequence>
<protein>
    <submittedName>
        <fullName evidence="1">Uncharacterized protein</fullName>
    </submittedName>
</protein>
<dbReference type="AlphaFoldDB" id="A0A6H5G4W8"/>
<evidence type="ECO:0000313" key="2">
    <source>
        <dbReference type="Proteomes" id="UP000479000"/>
    </source>
</evidence>
<keyword evidence="2" id="KW-1185">Reference proteome</keyword>
<accession>A0A6H5G4W8</accession>
<organism evidence="1 2">
    <name type="scientific">Nesidiocoris tenuis</name>
    <dbReference type="NCBI Taxonomy" id="355587"/>
    <lineage>
        <taxon>Eukaryota</taxon>
        <taxon>Metazoa</taxon>
        <taxon>Ecdysozoa</taxon>
        <taxon>Arthropoda</taxon>
        <taxon>Hexapoda</taxon>
        <taxon>Insecta</taxon>
        <taxon>Pterygota</taxon>
        <taxon>Neoptera</taxon>
        <taxon>Paraneoptera</taxon>
        <taxon>Hemiptera</taxon>
        <taxon>Heteroptera</taxon>
        <taxon>Panheteroptera</taxon>
        <taxon>Cimicomorpha</taxon>
        <taxon>Miridae</taxon>
        <taxon>Dicyphina</taxon>
        <taxon>Nesidiocoris</taxon>
    </lineage>
</organism>
<dbReference type="Proteomes" id="UP000479000">
    <property type="component" value="Unassembled WGS sequence"/>
</dbReference>
<proteinExistence type="predicted"/>
<name>A0A6H5G4W8_9HEMI</name>
<feature type="non-terminal residue" evidence="1">
    <location>
        <position position="60"/>
    </location>
</feature>
<dbReference type="EMBL" id="CADCXU010005657">
    <property type="protein sequence ID" value="CAA9997273.1"/>
    <property type="molecule type" value="Genomic_DNA"/>
</dbReference>
<gene>
    <name evidence="1" type="ORF">NTEN_LOCUS3589</name>
</gene>